<dbReference type="RefSeq" id="WP_053228602.1">
    <property type="nucleotide sequence ID" value="NZ_CP026520.1"/>
</dbReference>
<keyword evidence="2" id="KW-0732">Signal</keyword>
<dbReference type="EMBL" id="JAMDMJ010000029">
    <property type="protein sequence ID" value="MCY9598286.1"/>
    <property type="molecule type" value="Genomic_DNA"/>
</dbReference>
<evidence type="ECO:0000313" key="4">
    <source>
        <dbReference type="EMBL" id="QAV19090.1"/>
    </source>
</evidence>
<evidence type="ECO:0000256" key="2">
    <source>
        <dbReference type="SAM" id="SignalP"/>
    </source>
</evidence>
<name>A0A410WXN8_9BACL</name>
<dbReference type="AlphaFoldDB" id="A0A410WXN8"/>
<feature type="chain" id="PRO_5019247168" evidence="2">
    <location>
        <begin position="27"/>
        <end position="454"/>
    </location>
</feature>
<reference evidence="3 6" key="2">
    <citation type="submission" date="2022-05" db="EMBL/GenBank/DDBJ databases">
        <title>Genome Sequencing of Bee-Associated Microbes.</title>
        <authorList>
            <person name="Dunlap C."/>
        </authorList>
    </citation>
    <scope>NUCLEOTIDE SEQUENCE [LARGE SCALE GENOMIC DNA]</scope>
    <source>
        <strain evidence="3 6">NRRL B-23120</strain>
    </source>
</reference>
<proteinExistence type="predicted"/>
<dbReference type="GeneID" id="95376303"/>
<dbReference type="Gene3D" id="2.60.120.380">
    <property type="match status" value="2"/>
</dbReference>
<evidence type="ECO:0000313" key="6">
    <source>
        <dbReference type="Proteomes" id="UP001527202"/>
    </source>
</evidence>
<feature type="compositionally biased region" description="Basic and acidic residues" evidence="1">
    <location>
        <begin position="51"/>
        <end position="61"/>
    </location>
</feature>
<organism evidence="4 5">
    <name type="scientific">Paenibacillus chitinolyticus</name>
    <dbReference type="NCBI Taxonomy" id="79263"/>
    <lineage>
        <taxon>Bacteria</taxon>
        <taxon>Bacillati</taxon>
        <taxon>Bacillota</taxon>
        <taxon>Bacilli</taxon>
        <taxon>Bacillales</taxon>
        <taxon>Paenibacillaceae</taxon>
        <taxon>Paenibacillus</taxon>
    </lineage>
</organism>
<dbReference type="KEGG" id="pchi:PC41400_15950"/>
<evidence type="ECO:0000313" key="5">
    <source>
        <dbReference type="Proteomes" id="UP000288943"/>
    </source>
</evidence>
<dbReference type="Proteomes" id="UP001527202">
    <property type="component" value="Unassembled WGS sequence"/>
</dbReference>
<protein>
    <submittedName>
        <fullName evidence="4">Peptidase</fullName>
    </submittedName>
</protein>
<dbReference type="SUPFAM" id="SSF89260">
    <property type="entry name" value="Collagen-binding domain"/>
    <property type="match status" value="1"/>
</dbReference>
<feature type="region of interest" description="Disordered" evidence="1">
    <location>
        <begin position="42"/>
        <end position="61"/>
    </location>
</feature>
<reference evidence="4 5" key="1">
    <citation type="submission" date="2018-01" db="EMBL/GenBank/DDBJ databases">
        <title>The whole genome sequencing and assembly of Paenibacillus chitinolyticus KCCM 41400 strain.</title>
        <authorList>
            <person name="Kim J.-Y."/>
            <person name="Park M.-K."/>
            <person name="Lee Y.-J."/>
            <person name="Yi H."/>
            <person name="Bahn Y.-S."/>
            <person name="Kim J.F."/>
            <person name="Lee D.-W."/>
        </authorList>
    </citation>
    <scope>NUCLEOTIDE SEQUENCE [LARGE SCALE GENOMIC DNA]</scope>
    <source>
        <strain evidence="4 5">KCCM 41400</strain>
    </source>
</reference>
<feature type="signal peptide" evidence="2">
    <location>
        <begin position="1"/>
        <end position="26"/>
    </location>
</feature>
<dbReference type="Proteomes" id="UP000288943">
    <property type="component" value="Chromosome"/>
</dbReference>
<accession>A0A410WXN8</accession>
<keyword evidence="6" id="KW-1185">Reference proteome</keyword>
<sequence>MLKKWFLSLAIAGSALLSGLAGQAEASASVLPAAAPPVVKGGELTSPTDFKSQRDALPESRKPLEAPLSLDKAARGQGLSVNVNAALNNNPNNAIQVVTGAVYADKITEEGGQRWYVFQTNAPGKLTAYLQTIPSASIDYDLHLFRYDPATSSLVEQETSSYGPQSNEQISRIAPAGIYFLAVSAYTGFDANTSYYFTVVESPSYDSAEPDDNIWHAQEKTDSFTVSGQTIDNSLDADWIKYTVTAAKSFHIKLANNAPGTTYQLQIFNQNLGSLGTVDQNKDVDASLTPGTYYLRVVSLNSYNASVPYSLTFSEYKAPASVEIVSIKSEPNVDAGKRIDYGEGNKWRIQNYMTVTGLAKDASGAPAFNAPITVYIQTKLNNKIYSGTGTTSSNGTFNVAINGIQPAIGQNLFYGYVSTHYYDIIPLLVYSGGTQLNANDNSLYHYAYSIYNPH</sequence>
<dbReference type="EMBL" id="CP026520">
    <property type="protein sequence ID" value="QAV19090.1"/>
    <property type="molecule type" value="Genomic_DNA"/>
</dbReference>
<evidence type="ECO:0000313" key="3">
    <source>
        <dbReference type="EMBL" id="MCY9598286.1"/>
    </source>
</evidence>
<evidence type="ECO:0000256" key="1">
    <source>
        <dbReference type="SAM" id="MobiDB-lite"/>
    </source>
</evidence>
<dbReference type="OrthoDB" id="2586265at2"/>
<gene>
    <name evidence="3" type="ORF">M5X16_21290</name>
    <name evidence="4" type="ORF">PC41400_15950</name>
</gene>